<comment type="caution">
    <text evidence="3">The sequence shown here is derived from an EMBL/GenBank/DDBJ whole genome shotgun (WGS) entry which is preliminary data.</text>
</comment>
<dbReference type="Proteomes" id="UP000442990">
    <property type="component" value="Unassembled WGS sequence"/>
</dbReference>
<evidence type="ECO:0000313" key="4">
    <source>
        <dbReference type="Proteomes" id="UP000442990"/>
    </source>
</evidence>
<organism evidence="3 4">
    <name type="scientific">Streptomyces triticiradicis</name>
    <dbReference type="NCBI Taxonomy" id="2651189"/>
    <lineage>
        <taxon>Bacteria</taxon>
        <taxon>Bacillati</taxon>
        <taxon>Actinomycetota</taxon>
        <taxon>Actinomycetes</taxon>
        <taxon>Kitasatosporales</taxon>
        <taxon>Streptomycetaceae</taxon>
        <taxon>Streptomyces</taxon>
    </lineage>
</organism>
<accession>A0A7J5DHM5</accession>
<reference evidence="3 4" key="1">
    <citation type="submission" date="2019-09" db="EMBL/GenBank/DDBJ databases">
        <title>Isolation and identification of active actinomycetes.</title>
        <authorList>
            <person name="Yu Z."/>
            <person name="Han C."/>
            <person name="Yu B."/>
        </authorList>
    </citation>
    <scope>NUCLEOTIDE SEQUENCE [LARGE SCALE GENOMIC DNA]</scope>
    <source>
        <strain evidence="3 4">NEAU-H2</strain>
    </source>
</reference>
<feature type="domain" description="Allene oxide cyclase barrel-like" evidence="2">
    <location>
        <begin position="60"/>
        <end position="171"/>
    </location>
</feature>
<name>A0A7J5DHM5_9ACTN</name>
<feature type="signal peptide" evidence="1">
    <location>
        <begin position="1"/>
        <end position="31"/>
    </location>
</feature>
<gene>
    <name evidence="3" type="ORF">F8144_13010</name>
</gene>
<dbReference type="GO" id="GO:0016853">
    <property type="term" value="F:isomerase activity"/>
    <property type="evidence" value="ECO:0007669"/>
    <property type="project" value="InterPro"/>
</dbReference>
<dbReference type="Pfam" id="PF18678">
    <property type="entry name" value="AOC_like"/>
    <property type="match status" value="1"/>
</dbReference>
<evidence type="ECO:0000259" key="2">
    <source>
        <dbReference type="Pfam" id="PF18678"/>
    </source>
</evidence>
<evidence type="ECO:0000256" key="1">
    <source>
        <dbReference type="SAM" id="SignalP"/>
    </source>
</evidence>
<dbReference type="EMBL" id="WBKG01000009">
    <property type="protein sequence ID" value="KAB1988150.1"/>
    <property type="molecule type" value="Genomic_DNA"/>
</dbReference>
<dbReference type="RefSeq" id="WP_151469467.1">
    <property type="nucleotide sequence ID" value="NZ_WBKG01000009.1"/>
</dbReference>
<feature type="chain" id="PRO_5029717025" description="Allene oxide cyclase barrel-like domain-containing protein" evidence="1">
    <location>
        <begin position="32"/>
        <end position="178"/>
    </location>
</feature>
<keyword evidence="4" id="KW-1185">Reference proteome</keyword>
<dbReference type="PROSITE" id="PS51257">
    <property type="entry name" value="PROKAR_LIPOPROTEIN"/>
    <property type="match status" value="1"/>
</dbReference>
<dbReference type="InterPro" id="IPR041013">
    <property type="entry name" value="AOC-like"/>
</dbReference>
<evidence type="ECO:0000313" key="3">
    <source>
        <dbReference type="EMBL" id="KAB1988150.1"/>
    </source>
</evidence>
<dbReference type="GO" id="GO:0017000">
    <property type="term" value="P:antibiotic biosynthetic process"/>
    <property type="evidence" value="ECO:0007669"/>
    <property type="project" value="InterPro"/>
</dbReference>
<dbReference type="AlphaFoldDB" id="A0A7J5DHM5"/>
<keyword evidence="1" id="KW-0732">Signal</keyword>
<sequence length="178" mass="18950">MRLKSVPRPAFMAAAAVSLAACVLVPGSASASPDQAKPKAVPNTVCTTITANEHVLSRSQEDADPVGVANVGDIGHFNNDFRKDDGTLVAETHGTVRILYTRSSDGHLFGRYQETIKFADGGVVTTLGVADISAMLEGGKSYIALTGVGGRYRGYFGIREWDFLTRNDTLATFTLCHV</sequence>
<protein>
    <recommendedName>
        <fullName evidence="2">Allene oxide cyclase barrel-like domain-containing protein</fullName>
    </recommendedName>
</protein>
<proteinExistence type="predicted"/>